<evidence type="ECO:0000313" key="3">
    <source>
        <dbReference type="Proteomes" id="UP000780345"/>
    </source>
</evidence>
<dbReference type="Proteomes" id="UP000780345">
    <property type="component" value="Unassembled WGS sequence"/>
</dbReference>
<protein>
    <submittedName>
        <fullName evidence="2">Uncharacterized protein</fullName>
    </submittedName>
</protein>
<gene>
    <name evidence="2" type="ORF">HXM80_10080</name>
</gene>
<comment type="caution">
    <text evidence="2">The sequence shown here is derived from an EMBL/GenBank/DDBJ whole genome shotgun (WGS) entry which is preliminary data.</text>
</comment>
<sequence length="126" mass="14987">MNKLESWKSLERNGEKPSEIAAFENAVSARREKCHKYRTNPIRQTERRLKIQLNYFRKIITINPYQHFQTTHRPAKGQELPIILTPINFIHNPPEILSTKRRANPQTERPRAPYPFTQPRLTKDEN</sequence>
<dbReference type="AlphaFoldDB" id="A0A930DLE7"/>
<proteinExistence type="predicted"/>
<evidence type="ECO:0000256" key="1">
    <source>
        <dbReference type="SAM" id="MobiDB-lite"/>
    </source>
</evidence>
<evidence type="ECO:0000313" key="2">
    <source>
        <dbReference type="EMBL" id="MBF1265972.1"/>
    </source>
</evidence>
<feature type="region of interest" description="Disordered" evidence="1">
    <location>
        <begin position="95"/>
        <end position="126"/>
    </location>
</feature>
<organism evidence="2 3">
    <name type="scientific">Neisseria sicca</name>
    <dbReference type="NCBI Taxonomy" id="490"/>
    <lineage>
        <taxon>Bacteria</taxon>
        <taxon>Pseudomonadati</taxon>
        <taxon>Pseudomonadota</taxon>
        <taxon>Betaproteobacteria</taxon>
        <taxon>Neisseriales</taxon>
        <taxon>Neisseriaceae</taxon>
        <taxon>Neisseria</taxon>
    </lineage>
</organism>
<reference evidence="2" key="1">
    <citation type="submission" date="2020-04" db="EMBL/GenBank/DDBJ databases">
        <title>Deep metagenomics examines the oral microbiome during advanced dental caries in children, revealing novel taxa and co-occurrences with host molecules.</title>
        <authorList>
            <person name="Baker J.L."/>
            <person name="Morton J.T."/>
            <person name="Dinis M."/>
            <person name="Alvarez R."/>
            <person name="Tran N.C."/>
            <person name="Knight R."/>
            <person name="Edlund A."/>
        </authorList>
    </citation>
    <scope>NUCLEOTIDE SEQUENCE</scope>
    <source>
        <strain evidence="2">JCVI_32_bin.62</strain>
    </source>
</reference>
<accession>A0A930DLE7</accession>
<name>A0A930DLE7_NEISI</name>
<dbReference type="EMBL" id="JABZQQ010000110">
    <property type="protein sequence ID" value="MBF1265972.1"/>
    <property type="molecule type" value="Genomic_DNA"/>
</dbReference>